<dbReference type="InterPro" id="IPR027417">
    <property type="entry name" value="P-loop_NTPase"/>
</dbReference>
<dbReference type="InterPro" id="IPR003593">
    <property type="entry name" value="AAA+_ATPase"/>
</dbReference>
<comment type="caution">
    <text evidence="6">The sequence shown here is derived from an EMBL/GenBank/DDBJ whole genome shotgun (WGS) entry which is preliminary data.</text>
</comment>
<keyword evidence="2" id="KW-0813">Transport</keyword>
<dbReference type="Proteomes" id="UP000473885">
    <property type="component" value="Unassembled WGS sequence"/>
</dbReference>
<dbReference type="GO" id="GO:0098796">
    <property type="term" value="C:membrane protein complex"/>
    <property type="evidence" value="ECO:0007669"/>
    <property type="project" value="UniProtKB-ARBA"/>
</dbReference>
<dbReference type="Gene3D" id="3.40.50.300">
    <property type="entry name" value="P-loop containing nucleotide triphosphate hydrolases"/>
    <property type="match status" value="1"/>
</dbReference>
<feature type="domain" description="ABC transporter" evidence="5">
    <location>
        <begin position="4"/>
        <end position="224"/>
    </location>
</feature>
<dbReference type="SUPFAM" id="SSF52540">
    <property type="entry name" value="P-loop containing nucleoside triphosphate hydrolases"/>
    <property type="match status" value="1"/>
</dbReference>
<name>A0A6M0RCH8_9CLOT</name>
<dbReference type="PROSITE" id="PS00211">
    <property type="entry name" value="ABC_TRANSPORTER_1"/>
    <property type="match status" value="1"/>
</dbReference>
<dbReference type="AlphaFoldDB" id="A0A6M0RCH8"/>
<dbReference type="CDD" id="cd03255">
    <property type="entry name" value="ABC_MJ0796_LolCDE_FtsE"/>
    <property type="match status" value="1"/>
</dbReference>
<dbReference type="PANTHER" id="PTHR42798:SF6">
    <property type="entry name" value="CELL DIVISION ATP-BINDING PROTEIN FTSE"/>
    <property type="match status" value="1"/>
</dbReference>
<evidence type="ECO:0000256" key="2">
    <source>
        <dbReference type="ARBA" id="ARBA00022448"/>
    </source>
</evidence>
<dbReference type="GO" id="GO:0016887">
    <property type="term" value="F:ATP hydrolysis activity"/>
    <property type="evidence" value="ECO:0007669"/>
    <property type="project" value="InterPro"/>
</dbReference>
<dbReference type="GO" id="GO:0022857">
    <property type="term" value="F:transmembrane transporter activity"/>
    <property type="evidence" value="ECO:0007669"/>
    <property type="project" value="UniProtKB-ARBA"/>
</dbReference>
<dbReference type="Pfam" id="PF00005">
    <property type="entry name" value="ABC_tran"/>
    <property type="match status" value="1"/>
</dbReference>
<dbReference type="SMART" id="SM00382">
    <property type="entry name" value="AAA"/>
    <property type="match status" value="1"/>
</dbReference>
<organism evidence="6 7">
    <name type="scientific">Clostridium niameyense</name>
    <dbReference type="NCBI Taxonomy" id="1622073"/>
    <lineage>
        <taxon>Bacteria</taxon>
        <taxon>Bacillati</taxon>
        <taxon>Bacillota</taxon>
        <taxon>Clostridia</taxon>
        <taxon>Eubacteriales</taxon>
        <taxon>Clostridiaceae</taxon>
        <taxon>Clostridium</taxon>
    </lineage>
</organism>
<evidence type="ECO:0000259" key="5">
    <source>
        <dbReference type="PROSITE" id="PS50893"/>
    </source>
</evidence>
<protein>
    <submittedName>
        <fullName evidence="6">ABC transporter ATP-binding protein</fullName>
    </submittedName>
</protein>
<dbReference type="PANTHER" id="PTHR42798">
    <property type="entry name" value="LIPOPROTEIN-RELEASING SYSTEM ATP-BINDING PROTEIN LOLD"/>
    <property type="match status" value="1"/>
</dbReference>
<dbReference type="PROSITE" id="PS50893">
    <property type="entry name" value="ABC_TRANSPORTER_2"/>
    <property type="match status" value="1"/>
</dbReference>
<evidence type="ECO:0000256" key="4">
    <source>
        <dbReference type="ARBA" id="ARBA00022840"/>
    </source>
</evidence>
<dbReference type="InterPro" id="IPR003439">
    <property type="entry name" value="ABC_transporter-like_ATP-bd"/>
</dbReference>
<dbReference type="InterPro" id="IPR017871">
    <property type="entry name" value="ABC_transporter-like_CS"/>
</dbReference>
<dbReference type="EMBL" id="SXDP01000004">
    <property type="protein sequence ID" value="NEZ46878.1"/>
    <property type="molecule type" value="Genomic_DNA"/>
</dbReference>
<dbReference type="FunFam" id="3.40.50.300:FF:000032">
    <property type="entry name" value="Export ABC transporter ATP-binding protein"/>
    <property type="match status" value="1"/>
</dbReference>
<evidence type="ECO:0000256" key="3">
    <source>
        <dbReference type="ARBA" id="ARBA00022741"/>
    </source>
</evidence>
<dbReference type="InterPro" id="IPR017911">
    <property type="entry name" value="MacB-like_ATP-bd"/>
</dbReference>
<comment type="similarity">
    <text evidence="1">Belongs to the ABC transporter superfamily.</text>
</comment>
<sequence length="224" mass="24684">MSLIEIKNVSKNFFLAKMEVNILKNISLNINEGDFVALIGESGSGKSTLLNIMGGLMPPSSGEVTIANEKVTGLSENELALFRRRHMGFVFQSYNLIPQLTALENVELPLIFSGINKKERKDKALKMLEKVGLVERVYHKPSELSGGQQQRVSIARALVNNPKIILADEPTGNLDSKNGLEVLEMLKNLNETTNQTFVIVTHSSKVCEYATKIVKIADGQIVSN</sequence>
<reference evidence="6 7" key="1">
    <citation type="submission" date="2019-04" db="EMBL/GenBank/DDBJ databases">
        <title>Genome sequencing of Clostridium botulinum Groups I-IV and Clostridium butyricum.</title>
        <authorList>
            <person name="Brunt J."/>
            <person name="Van Vliet A.H.M."/>
            <person name="Stringer S.C."/>
            <person name="Carter A.T."/>
            <person name="Peck M.W."/>
        </authorList>
    </citation>
    <scope>NUCLEOTIDE SEQUENCE [LARGE SCALE GENOMIC DNA]</scope>
    <source>
        <strain evidence="6 7">IFR 18/094</strain>
    </source>
</reference>
<evidence type="ECO:0000256" key="1">
    <source>
        <dbReference type="ARBA" id="ARBA00005417"/>
    </source>
</evidence>
<evidence type="ECO:0000313" key="6">
    <source>
        <dbReference type="EMBL" id="NEZ46878.1"/>
    </source>
</evidence>
<accession>A0A6M0RCH8</accession>
<gene>
    <name evidence="6" type="ORF">FDF74_06575</name>
</gene>
<proteinExistence type="inferred from homology"/>
<dbReference type="GO" id="GO:0005524">
    <property type="term" value="F:ATP binding"/>
    <property type="evidence" value="ECO:0007669"/>
    <property type="project" value="UniProtKB-KW"/>
</dbReference>
<keyword evidence="3" id="KW-0547">Nucleotide-binding</keyword>
<keyword evidence="7" id="KW-1185">Reference proteome</keyword>
<keyword evidence="4 6" id="KW-0067">ATP-binding</keyword>
<evidence type="ECO:0000313" key="7">
    <source>
        <dbReference type="Proteomes" id="UP000473885"/>
    </source>
</evidence>